<evidence type="ECO:0000313" key="3">
    <source>
        <dbReference type="EMBL" id="MBC8533861.1"/>
    </source>
</evidence>
<feature type="region of interest" description="Disordered" evidence="1">
    <location>
        <begin position="160"/>
        <end position="218"/>
    </location>
</feature>
<feature type="compositionally biased region" description="Basic and acidic residues" evidence="1">
    <location>
        <begin position="171"/>
        <end position="180"/>
    </location>
</feature>
<reference evidence="3" key="1">
    <citation type="submission" date="2020-08" db="EMBL/GenBank/DDBJ databases">
        <title>Genome public.</title>
        <authorList>
            <person name="Liu C."/>
            <person name="Sun Q."/>
        </authorList>
    </citation>
    <scope>NUCLEOTIDE SEQUENCE</scope>
    <source>
        <strain evidence="3">NSJ-40</strain>
    </source>
</reference>
<dbReference type="RefSeq" id="WP_249319515.1">
    <property type="nucleotide sequence ID" value="NZ_JACRSN010000009.1"/>
</dbReference>
<evidence type="ECO:0000313" key="4">
    <source>
        <dbReference type="Proteomes" id="UP000651482"/>
    </source>
</evidence>
<proteinExistence type="predicted"/>
<evidence type="ECO:0000259" key="2">
    <source>
        <dbReference type="Pfam" id="PF16112"/>
    </source>
</evidence>
<dbReference type="Pfam" id="PF16112">
    <property type="entry name" value="DUF4830"/>
    <property type="match status" value="1"/>
</dbReference>
<protein>
    <submittedName>
        <fullName evidence="3">DUF4830 domain-containing protein</fullName>
    </submittedName>
</protein>
<sequence length="218" mass="23709">MVVLTVSAKRKRLLLAGAAVVVVLALLFGIRAASRLIQREEEPGIQTAAATNEERIAFLSQFGWEVKKEAVSVKEVTIPAAFSNVYTEYNQIQLEQGMDLTAYAGCTCKVWTYEVTNYPEKTETVYATLIVYDGQIVAGDISCAALDGFMHGFSGRPEALRGAEDGEALPEEEKSCEKQAGENSEAESIENTEQNAQSAEKTEPQTSSEVETGAWPTD</sequence>
<comment type="caution">
    <text evidence="3">The sequence shown here is derived from an EMBL/GenBank/DDBJ whole genome shotgun (WGS) entry which is preliminary data.</text>
</comment>
<feature type="domain" description="DUF4830" evidence="2">
    <location>
        <begin position="58"/>
        <end position="141"/>
    </location>
</feature>
<gene>
    <name evidence="3" type="ORF">IAG03_07570</name>
</gene>
<dbReference type="AlphaFoldDB" id="A0A926D9R8"/>
<evidence type="ECO:0000256" key="1">
    <source>
        <dbReference type="SAM" id="MobiDB-lite"/>
    </source>
</evidence>
<dbReference type="Proteomes" id="UP000651482">
    <property type="component" value="Unassembled WGS sequence"/>
</dbReference>
<accession>A0A926D9R8</accession>
<feature type="compositionally biased region" description="Polar residues" evidence="1">
    <location>
        <begin position="191"/>
        <end position="210"/>
    </location>
</feature>
<dbReference type="EMBL" id="JACRSN010000009">
    <property type="protein sequence ID" value="MBC8533861.1"/>
    <property type="molecule type" value="Genomic_DNA"/>
</dbReference>
<keyword evidence="4" id="KW-1185">Reference proteome</keyword>
<dbReference type="InterPro" id="IPR032257">
    <property type="entry name" value="DUF4830"/>
</dbReference>
<name>A0A926D9R8_9FIRM</name>
<organism evidence="3 4">
    <name type="scientific">Yeguia hominis</name>
    <dbReference type="NCBI Taxonomy" id="2763662"/>
    <lineage>
        <taxon>Bacteria</taxon>
        <taxon>Bacillati</taxon>
        <taxon>Bacillota</taxon>
        <taxon>Clostridia</taxon>
        <taxon>Eubacteriales</taxon>
        <taxon>Yeguiaceae</taxon>
        <taxon>Yeguia</taxon>
    </lineage>
</organism>